<feature type="domain" description="Beta-lactamase-related" evidence="2">
    <location>
        <begin position="25"/>
        <end position="352"/>
    </location>
</feature>
<accession>A0A2N7PI26</accession>
<dbReference type="InterPro" id="IPR050789">
    <property type="entry name" value="Diverse_Enzym_Activities"/>
</dbReference>
<gene>
    <name evidence="3" type="ORF">C0197_06540</name>
</gene>
<keyword evidence="1" id="KW-0378">Hydrolase</keyword>
<dbReference type="PANTHER" id="PTHR43283">
    <property type="entry name" value="BETA-LACTAMASE-RELATED"/>
    <property type="match status" value="1"/>
</dbReference>
<protein>
    <recommendedName>
        <fullName evidence="2">Beta-lactamase-related domain-containing protein</fullName>
    </recommendedName>
</protein>
<organism evidence="3 4">
    <name type="scientific">Caldimicrobium thiodismutans</name>
    <dbReference type="NCBI Taxonomy" id="1653476"/>
    <lineage>
        <taxon>Bacteria</taxon>
        <taxon>Pseudomonadati</taxon>
        <taxon>Thermodesulfobacteriota</taxon>
        <taxon>Thermodesulfobacteria</taxon>
        <taxon>Thermodesulfobacteriales</taxon>
        <taxon>Thermodesulfobacteriaceae</taxon>
        <taxon>Caldimicrobium</taxon>
    </lineage>
</organism>
<dbReference type="InterPro" id="IPR001466">
    <property type="entry name" value="Beta-lactam-related"/>
</dbReference>
<dbReference type="PANTHER" id="PTHR43283:SF11">
    <property type="entry name" value="BETA-LACTAMASE-RELATED DOMAIN-CONTAINING PROTEIN"/>
    <property type="match status" value="1"/>
</dbReference>
<name>A0A2N7PI26_9BACT</name>
<comment type="caution">
    <text evidence="3">The sequence shown here is derived from an EMBL/GenBank/DDBJ whole genome shotgun (WGS) entry which is preliminary data.</text>
</comment>
<dbReference type="Proteomes" id="UP000235731">
    <property type="component" value="Unassembled WGS sequence"/>
</dbReference>
<reference evidence="3 4" key="1">
    <citation type="submission" date="2018-01" db="EMBL/GenBank/DDBJ databases">
        <title>Metagenomic assembled genomes from two thermal pools in the Uzon Caldera, Kamchatka, Russia.</title>
        <authorList>
            <person name="Wilkins L."/>
            <person name="Ettinger C."/>
        </authorList>
    </citation>
    <scope>NUCLEOTIDE SEQUENCE [LARGE SCALE GENOMIC DNA]</scope>
    <source>
        <strain evidence="3">ZAV-15</strain>
    </source>
</reference>
<dbReference type="Gene3D" id="3.40.710.10">
    <property type="entry name" value="DD-peptidase/beta-lactamase superfamily"/>
    <property type="match status" value="1"/>
</dbReference>
<dbReference type="GO" id="GO:0016787">
    <property type="term" value="F:hydrolase activity"/>
    <property type="evidence" value="ECO:0007669"/>
    <property type="project" value="UniProtKB-KW"/>
</dbReference>
<proteinExistence type="predicted"/>
<dbReference type="Pfam" id="PF00144">
    <property type="entry name" value="Beta-lactamase"/>
    <property type="match status" value="1"/>
</dbReference>
<dbReference type="EMBL" id="PNIE01000099">
    <property type="protein sequence ID" value="PMP60769.1"/>
    <property type="molecule type" value="Genomic_DNA"/>
</dbReference>
<evidence type="ECO:0000256" key="1">
    <source>
        <dbReference type="ARBA" id="ARBA00022801"/>
    </source>
</evidence>
<sequence length="368" mass="41611">MKKRGVKALPLERDLVLKIGPLLELLKEGVKEEVFPGAVAGIYCQEKTYILAAGYASLVPFLEPIEEVFLYDLASLTKPLAFGLTLMDLLETSNLLDPEKPLKEYLEVPSPFGEIPLFRFLNHTSGLKAWHPFYLEKPLTLEKIFNSIMSLPLEYKPGEKCLYSDLNFFLFTYLLEKVYGKPFETLYEKAKQRILFSRQSFLIFKPTSKGIDEEIIVPTSIDPESKKILRGVVEDENTRALSGVSGVAGLFGNVYGVLDVLIEILKAYQGERNGLNPEIVRYFLEFSDPSSEFTLTFMKPTKAGYSATGGAFSEKTVGHLGYTGCSFFIDLERELIVVLLTNRVHPHRGNEKIKEFRSLFHRAVIENL</sequence>
<dbReference type="AlphaFoldDB" id="A0A2N7PI26"/>
<dbReference type="SUPFAM" id="SSF56601">
    <property type="entry name" value="beta-lactamase/transpeptidase-like"/>
    <property type="match status" value="1"/>
</dbReference>
<evidence type="ECO:0000313" key="3">
    <source>
        <dbReference type="EMBL" id="PMP60769.1"/>
    </source>
</evidence>
<dbReference type="InterPro" id="IPR012338">
    <property type="entry name" value="Beta-lactam/transpept-like"/>
</dbReference>
<evidence type="ECO:0000313" key="4">
    <source>
        <dbReference type="Proteomes" id="UP000235731"/>
    </source>
</evidence>
<evidence type="ECO:0000259" key="2">
    <source>
        <dbReference type="Pfam" id="PF00144"/>
    </source>
</evidence>